<feature type="region of interest" description="Disordered" evidence="12">
    <location>
        <begin position="221"/>
        <end position="283"/>
    </location>
</feature>
<dbReference type="Gene3D" id="3.40.50.300">
    <property type="entry name" value="P-loop containing nucleotide triphosphate hydrolases"/>
    <property type="match status" value="1"/>
</dbReference>
<gene>
    <name evidence="16" type="ORF">B0A48_15694</name>
</gene>
<feature type="compositionally biased region" description="Polar residues" evidence="12">
    <location>
        <begin position="263"/>
        <end position="277"/>
    </location>
</feature>
<evidence type="ECO:0000256" key="12">
    <source>
        <dbReference type="SAM" id="MobiDB-lite"/>
    </source>
</evidence>
<feature type="region of interest" description="Disordered" evidence="12">
    <location>
        <begin position="1"/>
        <end position="42"/>
    </location>
</feature>
<dbReference type="InterPro" id="IPR027417">
    <property type="entry name" value="P-loop_NTPase"/>
</dbReference>
<keyword evidence="10" id="KW-0539">Nucleus</keyword>
<dbReference type="EMBL" id="NAJO01000046">
    <property type="protein sequence ID" value="OQN98424.1"/>
    <property type="molecule type" value="Genomic_DNA"/>
</dbReference>
<dbReference type="AlphaFoldDB" id="A0A1V8SGZ6"/>
<dbReference type="GO" id="GO:0005524">
    <property type="term" value="F:ATP binding"/>
    <property type="evidence" value="ECO:0007669"/>
    <property type="project" value="UniProtKB-KW"/>
</dbReference>
<comment type="similarity">
    <text evidence="2">Belongs to the SNF2/RAD54 helicase family.</text>
</comment>
<accession>A0A1V8SGZ6</accession>
<keyword evidence="6" id="KW-0378">Hydrolase</keyword>
<name>A0A1V8SGZ6_9PEZI</name>
<dbReference type="InterPro" id="IPR001841">
    <property type="entry name" value="Znf_RING"/>
</dbReference>
<evidence type="ECO:0000256" key="8">
    <source>
        <dbReference type="ARBA" id="ARBA00022833"/>
    </source>
</evidence>
<dbReference type="OrthoDB" id="448448at2759"/>
<dbReference type="Proteomes" id="UP000192596">
    <property type="component" value="Unassembled WGS sequence"/>
</dbReference>
<dbReference type="GO" id="GO:0003676">
    <property type="term" value="F:nucleic acid binding"/>
    <property type="evidence" value="ECO:0007669"/>
    <property type="project" value="InterPro"/>
</dbReference>
<dbReference type="Gene3D" id="3.40.50.10810">
    <property type="entry name" value="Tandem AAA-ATPase domain"/>
    <property type="match status" value="1"/>
</dbReference>
<dbReference type="SMART" id="SM00490">
    <property type="entry name" value="HELICc"/>
    <property type="match status" value="1"/>
</dbReference>
<dbReference type="PROSITE" id="PS51192">
    <property type="entry name" value="HELICASE_ATP_BIND_1"/>
    <property type="match status" value="1"/>
</dbReference>
<evidence type="ECO:0000256" key="11">
    <source>
        <dbReference type="PROSITE-ProRule" id="PRU00175"/>
    </source>
</evidence>
<dbReference type="InterPro" id="IPR014001">
    <property type="entry name" value="Helicase_ATP-bd"/>
</dbReference>
<evidence type="ECO:0000256" key="1">
    <source>
        <dbReference type="ARBA" id="ARBA00004123"/>
    </source>
</evidence>
<keyword evidence="7" id="KW-0347">Helicase</keyword>
<dbReference type="SUPFAM" id="SSF52540">
    <property type="entry name" value="P-loop containing nucleoside triphosphate hydrolases"/>
    <property type="match status" value="2"/>
</dbReference>
<keyword evidence="9" id="KW-0067">ATP-binding</keyword>
<evidence type="ECO:0000256" key="6">
    <source>
        <dbReference type="ARBA" id="ARBA00022801"/>
    </source>
</evidence>
<dbReference type="SMART" id="SM00487">
    <property type="entry name" value="DEXDc"/>
    <property type="match status" value="1"/>
</dbReference>
<dbReference type="InterPro" id="IPR014905">
    <property type="entry name" value="HIRAN"/>
</dbReference>
<dbReference type="GO" id="GO:0016818">
    <property type="term" value="F:hydrolase activity, acting on acid anhydrides, in phosphorus-containing anhydrides"/>
    <property type="evidence" value="ECO:0007669"/>
    <property type="project" value="InterPro"/>
</dbReference>
<evidence type="ECO:0000256" key="5">
    <source>
        <dbReference type="ARBA" id="ARBA00022771"/>
    </source>
</evidence>
<dbReference type="GO" id="GO:0008094">
    <property type="term" value="F:ATP-dependent activity, acting on DNA"/>
    <property type="evidence" value="ECO:0007669"/>
    <property type="project" value="TreeGrafter"/>
</dbReference>
<dbReference type="InParanoid" id="A0A1V8SGZ6"/>
<keyword evidence="3" id="KW-0479">Metal-binding</keyword>
<dbReference type="STRING" id="1507870.A0A1V8SGZ6"/>
<keyword evidence="8" id="KW-0862">Zinc</keyword>
<dbReference type="Pfam" id="PF13639">
    <property type="entry name" value="zf-RING_2"/>
    <property type="match status" value="1"/>
</dbReference>
<evidence type="ECO:0000256" key="2">
    <source>
        <dbReference type="ARBA" id="ARBA00007025"/>
    </source>
</evidence>
<dbReference type="PANTHER" id="PTHR45626:SF11">
    <property type="entry name" value="FAMILY HELICASE, PUTATIVE (AFU_ORTHOLOGUE AFUA_5G06590)-RELATED"/>
    <property type="match status" value="1"/>
</dbReference>
<feature type="compositionally biased region" description="Basic and acidic residues" evidence="12">
    <location>
        <begin position="221"/>
        <end position="242"/>
    </location>
</feature>
<evidence type="ECO:0000256" key="7">
    <source>
        <dbReference type="ARBA" id="ARBA00022806"/>
    </source>
</evidence>
<dbReference type="InterPro" id="IPR049730">
    <property type="entry name" value="SNF2/RAD54-like_C"/>
</dbReference>
<evidence type="ECO:0000259" key="15">
    <source>
        <dbReference type="PROSITE" id="PS51194"/>
    </source>
</evidence>
<proteinExistence type="inferred from homology"/>
<dbReference type="InterPro" id="IPR038718">
    <property type="entry name" value="SNF2-like_sf"/>
</dbReference>
<evidence type="ECO:0000256" key="9">
    <source>
        <dbReference type="ARBA" id="ARBA00022840"/>
    </source>
</evidence>
<dbReference type="PROSITE" id="PS50089">
    <property type="entry name" value="ZF_RING_2"/>
    <property type="match status" value="1"/>
</dbReference>
<dbReference type="SMART" id="SM00910">
    <property type="entry name" value="HIRAN"/>
    <property type="match status" value="1"/>
</dbReference>
<dbReference type="GO" id="GO:0006281">
    <property type="term" value="P:DNA repair"/>
    <property type="evidence" value="ECO:0007669"/>
    <property type="project" value="TreeGrafter"/>
</dbReference>
<keyword evidence="5 11" id="KW-0863">Zinc-finger</keyword>
<keyword evidence="17" id="KW-1185">Reference proteome</keyword>
<sequence>MAAPTSDGKRKRVDVDLTDDDHAAKHARPSPAPPTSCRAPISRTPSYNAVARSNDLSGSTHSHAERIAWLAAHDEDEEDFDEVLGSTQDNTGEGTDQLQHYGDVETKIVGCQYYRGFASPGEVILIRREPGNPYDSNAIRIDNVGQTQIGHIPRRMAEKLSQYIDNRWAHVEGKLAGSVGQFDCPIRVAMYGPDPASDEGQRLVAKMKADRLPIRALQEAERAEKQREKDRQAAAKAREREAKRRRAEALRAASGGKGGRGVTNASSQYANQSTPDGDSTRPVMDDILEASQRFNPREASQTAEQLGANKAALKDMPMATQPDGIKTKMLPYQLQALHWLLQQESPPMPGAADSEAVQLWRQHDTKQGAYTNLATNYSAQGAPPLASGGILADDMGLGKTLEMISLLLACTAADASTSTTLIVAPLSVMSNWSDQIKRHIKQSHALRVYTYHGAGRVSMKATDFAEYDVVITTYGTLASDYIPRKGKKHVSELRANGLYSVNWRRIILDEGHAVRNPQSKGAAAVTAVKAKSRWVLTGTPIINSLRDLYSLLRFIGISGGLETLEVFNSVLVRPLKNGSPEASVLLRAIMIAFTLRRKKEMDFINLDLPPLEEYKHMVDLTAKERERYEAFTKEAQGMLQKFQKAEAGKSQAYQSLLEILLRMRQCCNHWQLCPERVHSVMKQLDEQGIVTLNEETKEGLQHILQVRIESQEDCAICLEPLHEPMITLCGHAFGGECISKVVETQHKCPMCRAVLEDESSLVSPANECGDDVHKDDNMDLNASSSKLESMMSILGATKEKKEKTIIFSQWTRFLDIVEARLDRDGYKYCRIDGTMSAQERDAAWHALENDGGTTVMLASLGVCAVGLNLTAANQIILSDSWWAPAIEDQAVDRVHRLGQTKACRVFRLVAEKTIEDQVLTIQQEKRKLMRLAFGEKSGKRDQVKQGRLADIQRLLNAGA</sequence>
<protein>
    <recommendedName>
        <fullName evidence="18">SWI/SNF-related matrix-associated actin-dependent regulator of chromatin subfamily A member 3-like 1</fullName>
    </recommendedName>
</protein>
<evidence type="ECO:0000259" key="14">
    <source>
        <dbReference type="PROSITE" id="PS51192"/>
    </source>
</evidence>
<dbReference type="InterPro" id="IPR013083">
    <property type="entry name" value="Znf_RING/FYVE/PHD"/>
</dbReference>
<dbReference type="Pfam" id="PF00271">
    <property type="entry name" value="Helicase_C"/>
    <property type="match status" value="1"/>
</dbReference>
<dbReference type="Gene3D" id="3.30.70.2330">
    <property type="match status" value="1"/>
</dbReference>
<dbReference type="Gene3D" id="3.30.40.10">
    <property type="entry name" value="Zinc/RING finger domain, C3HC4 (zinc finger)"/>
    <property type="match status" value="1"/>
</dbReference>
<feature type="domain" description="Helicase ATP-binding" evidence="14">
    <location>
        <begin position="380"/>
        <end position="558"/>
    </location>
</feature>
<evidence type="ECO:0000313" key="16">
    <source>
        <dbReference type="EMBL" id="OQN98424.1"/>
    </source>
</evidence>
<dbReference type="GO" id="GO:0008270">
    <property type="term" value="F:zinc ion binding"/>
    <property type="evidence" value="ECO:0007669"/>
    <property type="project" value="UniProtKB-KW"/>
</dbReference>
<comment type="caution">
    <text evidence="16">The sequence shown here is derived from an EMBL/GenBank/DDBJ whole genome shotgun (WGS) entry which is preliminary data.</text>
</comment>
<organism evidence="16 17">
    <name type="scientific">Cryoendolithus antarcticus</name>
    <dbReference type="NCBI Taxonomy" id="1507870"/>
    <lineage>
        <taxon>Eukaryota</taxon>
        <taxon>Fungi</taxon>
        <taxon>Dikarya</taxon>
        <taxon>Ascomycota</taxon>
        <taxon>Pezizomycotina</taxon>
        <taxon>Dothideomycetes</taxon>
        <taxon>Dothideomycetidae</taxon>
        <taxon>Cladosporiales</taxon>
        <taxon>Cladosporiaceae</taxon>
        <taxon>Cryoendolithus</taxon>
    </lineage>
</organism>
<evidence type="ECO:0000313" key="17">
    <source>
        <dbReference type="Proteomes" id="UP000192596"/>
    </source>
</evidence>
<evidence type="ECO:0000256" key="3">
    <source>
        <dbReference type="ARBA" id="ARBA00022723"/>
    </source>
</evidence>
<dbReference type="InterPro" id="IPR000330">
    <property type="entry name" value="SNF2_N"/>
</dbReference>
<reference evidence="17" key="1">
    <citation type="submission" date="2017-03" db="EMBL/GenBank/DDBJ databases">
        <title>Genomes of endolithic fungi from Antarctica.</title>
        <authorList>
            <person name="Coleine C."/>
            <person name="Masonjones S."/>
            <person name="Stajich J.E."/>
        </authorList>
    </citation>
    <scope>NUCLEOTIDE SEQUENCE [LARGE SCALE GENOMIC DNA]</scope>
    <source>
        <strain evidence="17">CCFEE 5527</strain>
    </source>
</reference>
<keyword evidence="4" id="KW-0547">Nucleotide-binding</keyword>
<dbReference type="Pfam" id="PF00176">
    <property type="entry name" value="SNF2-rel_dom"/>
    <property type="match status" value="1"/>
</dbReference>
<dbReference type="InterPro" id="IPR001650">
    <property type="entry name" value="Helicase_C-like"/>
</dbReference>
<dbReference type="CDD" id="cd18793">
    <property type="entry name" value="SF2_C_SNF"/>
    <property type="match status" value="1"/>
</dbReference>
<dbReference type="PANTHER" id="PTHR45626">
    <property type="entry name" value="TRANSCRIPTION TERMINATION FACTOR 2-RELATED"/>
    <property type="match status" value="1"/>
</dbReference>
<feature type="domain" description="Helicase C-terminal" evidence="15">
    <location>
        <begin position="786"/>
        <end position="947"/>
    </location>
</feature>
<dbReference type="GO" id="GO:0005634">
    <property type="term" value="C:nucleus"/>
    <property type="evidence" value="ECO:0007669"/>
    <property type="project" value="UniProtKB-SubCell"/>
</dbReference>
<dbReference type="Pfam" id="PF08797">
    <property type="entry name" value="HIRAN"/>
    <property type="match status" value="1"/>
</dbReference>
<dbReference type="InterPro" id="IPR050628">
    <property type="entry name" value="SNF2_RAD54_helicase_TF"/>
</dbReference>
<evidence type="ECO:0008006" key="18">
    <source>
        <dbReference type="Google" id="ProtNLM"/>
    </source>
</evidence>
<evidence type="ECO:0000256" key="4">
    <source>
        <dbReference type="ARBA" id="ARBA00022741"/>
    </source>
</evidence>
<evidence type="ECO:0000256" key="10">
    <source>
        <dbReference type="ARBA" id="ARBA00023242"/>
    </source>
</evidence>
<dbReference type="SMART" id="SM00184">
    <property type="entry name" value="RING"/>
    <property type="match status" value="1"/>
</dbReference>
<evidence type="ECO:0000259" key="13">
    <source>
        <dbReference type="PROSITE" id="PS50089"/>
    </source>
</evidence>
<dbReference type="PROSITE" id="PS51194">
    <property type="entry name" value="HELICASE_CTER"/>
    <property type="match status" value="1"/>
</dbReference>
<feature type="domain" description="RING-type" evidence="13">
    <location>
        <begin position="714"/>
        <end position="752"/>
    </location>
</feature>
<comment type="subcellular location">
    <subcellularLocation>
        <location evidence="1">Nucleus</location>
    </subcellularLocation>
</comment>
<dbReference type="SUPFAM" id="SSF57850">
    <property type="entry name" value="RING/U-box"/>
    <property type="match status" value="1"/>
</dbReference>
<dbReference type="GO" id="GO:0004386">
    <property type="term" value="F:helicase activity"/>
    <property type="evidence" value="ECO:0007669"/>
    <property type="project" value="UniProtKB-KW"/>
</dbReference>